<evidence type="ECO:0000313" key="3">
    <source>
        <dbReference type="Proteomes" id="UP000190092"/>
    </source>
</evidence>
<keyword evidence="1" id="KW-0472">Membrane</keyword>
<dbReference type="AlphaFoldDB" id="A0A1T4K4L1"/>
<dbReference type="Proteomes" id="UP000190092">
    <property type="component" value="Unassembled WGS sequence"/>
</dbReference>
<protein>
    <recommendedName>
        <fullName evidence="4">DUF1134 domain-containing protein</fullName>
    </recommendedName>
</protein>
<keyword evidence="3" id="KW-1185">Reference proteome</keyword>
<accession>A0A1T4K4L1</accession>
<reference evidence="3" key="1">
    <citation type="submission" date="2017-02" db="EMBL/GenBank/DDBJ databases">
        <authorList>
            <person name="Varghese N."/>
            <person name="Submissions S."/>
        </authorList>
    </citation>
    <scope>NUCLEOTIDE SEQUENCE [LARGE SCALE GENOMIC DNA]</scope>
    <source>
        <strain evidence="3">ATCC 27094</strain>
    </source>
</reference>
<dbReference type="RefSeq" id="WP_139373708.1">
    <property type="nucleotide sequence ID" value="NZ_FUWJ01000001.1"/>
</dbReference>
<sequence>MTTAGSDSTVQPFYRLIAAIVTFCSLGVLSGCSSSMKIGPEAVAGLAPSGTVDMNEVQVAYIGSGGGGTGTLFYRGNTYTFQIAGLGVGGIGASTIDAKGEVYKLNNLSQFPGAYAQGRYGFALGSTSGGDLWMQNESGVIMHLKAKREGLMLSLGGDAVVISMNR</sequence>
<evidence type="ECO:0000256" key="1">
    <source>
        <dbReference type="SAM" id="Phobius"/>
    </source>
</evidence>
<organism evidence="2 3">
    <name type="scientific">Enhydrobacter aerosaccus</name>
    <dbReference type="NCBI Taxonomy" id="225324"/>
    <lineage>
        <taxon>Bacteria</taxon>
        <taxon>Pseudomonadati</taxon>
        <taxon>Pseudomonadota</taxon>
        <taxon>Alphaproteobacteria</taxon>
        <taxon>Hyphomicrobiales</taxon>
        <taxon>Enhydrobacter</taxon>
    </lineage>
</organism>
<proteinExistence type="predicted"/>
<dbReference type="OrthoDB" id="7068882at2"/>
<keyword evidence="1" id="KW-1133">Transmembrane helix</keyword>
<evidence type="ECO:0008006" key="4">
    <source>
        <dbReference type="Google" id="ProtNLM"/>
    </source>
</evidence>
<keyword evidence="1" id="KW-0812">Transmembrane</keyword>
<evidence type="ECO:0000313" key="2">
    <source>
        <dbReference type="EMBL" id="SJZ37342.1"/>
    </source>
</evidence>
<feature type="transmembrane region" description="Helical" evidence="1">
    <location>
        <begin position="12"/>
        <end position="29"/>
    </location>
</feature>
<name>A0A1T4K4L1_9HYPH</name>
<gene>
    <name evidence="2" type="ORF">SAMN02745126_00707</name>
</gene>
<dbReference type="EMBL" id="FUWJ01000001">
    <property type="protein sequence ID" value="SJZ37342.1"/>
    <property type="molecule type" value="Genomic_DNA"/>
</dbReference>